<proteinExistence type="predicted"/>
<comment type="caution">
    <text evidence="1">The sequence shown here is derived from an EMBL/GenBank/DDBJ whole genome shotgun (WGS) entry which is preliminary data.</text>
</comment>
<gene>
    <name evidence="1" type="ORF">E5331_19955</name>
</gene>
<accession>A0AC61RGV4</accession>
<evidence type="ECO:0000313" key="1">
    <source>
        <dbReference type="EMBL" id="TGY75211.1"/>
    </source>
</evidence>
<protein>
    <submittedName>
        <fullName evidence="1">Peptidase S41</fullName>
    </submittedName>
</protein>
<sequence length="549" mass="62293">MNRHSSLSNSLFVRILYAAIPLLCIGNSSFASSAIPKDSLAKDFLFFCDKLESSHPDPYSAFGGKPYFSLARDMALERILSDSLSVNGFCDLLNEFIIPLKDMHTFVNYPNSNEVNEIRYVQRISFNVLNDGLMVAGIAEPYSQYLGSRLLAINDVPADSLYKRMEKIKPSENRADNMQNLSLWGNQDRILDRLGVNVNGNDRVYYQLLTPQADTISLELPIVEREHIADVEMARLKSSLNLPKGNLQYDFIDDKGNVMYLRLSSVMARENYRYCYDQGWDNARGDIEYHYKSVGKDMPENIEEAINAIPSFSEEFYGMLTEMKDKGAEYLIIDLRGNGGGWTPITLPSLMMMFGDDYFSKRFEVKNIRLISDLYLHKTNQTIEELNRSWGTSMKLGDYLFMDNDYQGDNIASIRKMMIQNAMTETPEILQSLDGKQLYQPKQIFVITDPGTFSAAFHYAFYLHKMGATLVGVPSGQAPNTFMEVTPFTLPCSGLSASISNTLQQFFPKDSPLAKELIPDVRIMSQDYARYNLDADTPVLKILDICRGE</sequence>
<dbReference type="Proteomes" id="UP000306319">
    <property type="component" value="Unassembled WGS sequence"/>
</dbReference>
<reference evidence="1" key="1">
    <citation type="submission" date="2019-04" db="EMBL/GenBank/DDBJ databases">
        <title>Microbes associate with the intestines of laboratory mice.</title>
        <authorList>
            <person name="Navarre W."/>
            <person name="Wong E."/>
            <person name="Huang K."/>
            <person name="Tropini C."/>
            <person name="Ng K."/>
            <person name="Yu B."/>
        </authorList>
    </citation>
    <scope>NUCLEOTIDE SEQUENCE</scope>
    <source>
        <strain evidence="1">NM04_E33</strain>
    </source>
</reference>
<evidence type="ECO:0000313" key="2">
    <source>
        <dbReference type="Proteomes" id="UP000306319"/>
    </source>
</evidence>
<name>A0AC61RGV4_9BACT</name>
<organism evidence="1 2">
    <name type="scientific">Lepagella muris</name>
    <dbReference type="NCBI Taxonomy" id="3032870"/>
    <lineage>
        <taxon>Bacteria</taxon>
        <taxon>Pseudomonadati</taxon>
        <taxon>Bacteroidota</taxon>
        <taxon>Bacteroidia</taxon>
        <taxon>Bacteroidales</taxon>
        <taxon>Muribaculaceae</taxon>
        <taxon>Lepagella</taxon>
    </lineage>
</organism>
<keyword evidence="2" id="KW-1185">Reference proteome</keyword>
<dbReference type="EMBL" id="SRYB01000065">
    <property type="protein sequence ID" value="TGY75211.1"/>
    <property type="molecule type" value="Genomic_DNA"/>
</dbReference>